<organism evidence="3 4">
    <name type="scientific">Ophiocordyceps australis</name>
    <dbReference type="NCBI Taxonomy" id="1399860"/>
    <lineage>
        <taxon>Eukaryota</taxon>
        <taxon>Fungi</taxon>
        <taxon>Dikarya</taxon>
        <taxon>Ascomycota</taxon>
        <taxon>Pezizomycotina</taxon>
        <taxon>Sordariomycetes</taxon>
        <taxon>Hypocreomycetidae</taxon>
        <taxon>Hypocreales</taxon>
        <taxon>Ophiocordycipitaceae</taxon>
        <taxon>Ophiocordyceps</taxon>
    </lineage>
</organism>
<feature type="region of interest" description="Disordered" evidence="1">
    <location>
        <begin position="136"/>
        <end position="160"/>
    </location>
</feature>
<evidence type="ECO:0000256" key="1">
    <source>
        <dbReference type="SAM" id="MobiDB-lite"/>
    </source>
</evidence>
<dbReference type="EMBL" id="NJET01000046">
    <property type="protein sequence ID" value="PHH63605.1"/>
    <property type="molecule type" value="Genomic_DNA"/>
</dbReference>
<feature type="signal peptide" evidence="2">
    <location>
        <begin position="1"/>
        <end position="16"/>
    </location>
</feature>
<gene>
    <name evidence="3" type="ORF">CDD81_5697</name>
</gene>
<accession>A0A2C5Y284</accession>
<dbReference type="AlphaFoldDB" id="A0A2C5Y284"/>
<name>A0A2C5Y284_9HYPO</name>
<feature type="compositionally biased region" description="Basic and acidic residues" evidence="1">
    <location>
        <begin position="140"/>
        <end position="160"/>
    </location>
</feature>
<evidence type="ECO:0000313" key="4">
    <source>
        <dbReference type="Proteomes" id="UP000226192"/>
    </source>
</evidence>
<dbReference type="Proteomes" id="UP000226192">
    <property type="component" value="Unassembled WGS sequence"/>
</dbReference>
<sequence>MLFKTLLAIMSTVVAAKAINEASRGEKENSVAVGCEWFGYAPLFNSLDEQELLKDSTTPNSPISVHIVAPSRPSLDALILPALGATTAPSTARRAKAAAFIKATNGAIFPAAALIGQRASLDSSGLEFVVRLGNRRRQGHERQDEKGENSSDHFVERFES</sequence>
<evidence type="ECO:0000313" key="3">
    <source>
        <dbReference type="EMBL" id="PHH63605.1"/>
    </source>
</evidence>
<comment type="caution">
    <text evidence="3">The sequence shown here is derived from an EMBL/GenBank/DDBJ whole genome shotgun (WGS) entry which is preliminary data.</text>
</comment>
<feature type="chain" id="PRO_5013016416" evidence="2">
    <location>
        <begin position="17"/>
        <end position="160"/>
    </location>
</feature>
<keyword evidence="2" id="KW-0732">Signal</keyword>
<dbReference type="OrthoDB" id="10552638at2759"/>
<reference evidence="3 4" key="1">
    <citation type="submission" date="2017-06" db="EMBL/GenBank/DDBJ databases">
        <title>Ant-infecting Ophiocordyceps genomes reveal a high diversity of potential behavioral manipulation genes and a possible major role for enterotoxins.</title>
        <authorList>
            <person name="De Bekker C."/>
            <person name="Evans H.C."/>
            <person name="Brachmann A."/>
            <person name="Hughes D.P."/>
        </authorList>
    </citation>
    <scope>NUCLEOTIDE SEQUENCE [LARGE SCALE GENOMIC DNA]</scope>
    <source>
        <strain evidence="3 4">Map64</strain>
    </source>
</reference>
<protein>
    <submittedName>
        <fullName evidence="3">Uncharacterized protein</fullName>
    </submittedName>
</protein>
<proteinExistence type="predicted"/>
<keyword evidence="4" id="KW-1185">Reference proteome</keyword>
<evidence type="ECO:0000256" key="2">
    <source>
        <dbReference type="SAM" id="SignalP"/>
    </source>
</evidence>